<evidence type="ECO:0000256" key="1">
    <source>
        <dbReference type="SAM" id="MobiDB-lite"/>
    </source>
</evidence>
<dbReference type="Gramene" id="CDY38030">
    <property type="protein sequence ID" value="CDY38030"/>
    <property type="gene ID" value="GSBRNA2T00065093001"/>
</dbReference>
<proteinExistence type="predicted"/>
<name>A0A078HHZ9_BRANA</name>
<keyword evidence="3" id="KW-1185">Reference proteome</keyword>
<reference evidence="2 3" key="1">
    <citation type="journal article" date="2014" name="Science">
        <title>Plant genetics. Early allopolyploid evolution in the post-Neolithic Brassica napus oilseed genome.</title>
        <authorList>
            <person name="Chalhoub B."/>
            <person name="Denoeud F."/>
            <person name="Liu S."/>
            <person name="Parkin I.A."/>
            <person name="Tang H."/>
            <person name="Wang X."/>
            <person name="Chiquet J."/>
            <person name="Belcram H."/>
            <person name="Tong C."/>
            <person name="Samans B."/>
            <person name="Correa M."/>
            <person name="Da Silva C."/>
            <person name="Just J."/>
            <person name="Falentin C."/>
            <person name="Koh C.S."/>
            <person name="Le Clainche I."/>
            <person name="Bernard M."/>
            <person name="Bento P."/>
            <person name="Noel B."/>
            <person name="Labadie K."/>
            <person name="Alberti A."/>
            <person name="Charles M."/>
            <person name="Arnaud D."/>
            <person name="Guo H."/>
            <person name="Daviaud C."/>
            <person name="Alamery S."/>
            <person name="Jabbari K."/>
            <person name="Zhao M."/>
            <person name="Edger P.P."/>
            <person name="Chelaifa H."/>
            <person name="Tack D."/>
            <person name="Lassalle G."/>
            <person name="Mestiri I."/>
            <person name="Schnel N."/>
            <person name="Le Paslier M.C."/>
            <person name="Fan G."/>
            <person name="Renault V."/>
            <person name="Bayer P.E."/>
            <person name="Golicz A.A."/>
            <person name="Manoli S."/>
            <person name="Lee T.H."/>
            <person name="Thi V.H."/>
            <person name="Chalabi S."/>
            <person name="Hu Q."/>
            <person name="Fan C."/>
            <person name="Tollenaere R."/>
            <person name="Lu Y."/>
            <person name="Battail C."/>
            <person name="Shen J."/>
            <person name="Sidebottom C.H."/>
            <person name="Wang X."/>
            <person name="Canaguier A."/>
            <person name="Chauveau A."/>
            <person name="Berard A."/>
            <person name="Deniot G."/>
            <person name="Guan M."/>
            <person name="Liu Z."/>
            <person name="Sun F."/>
            <person name="Lim Y.P."/>
            <person name="Lyons E."/>
            <person name="Town C.D."/>
            <person name="Bancroft I."/>
            <person name="Wang X."/>
            <person name="Meng J."/>
            <person name="Ma J."/>
            <person name="Pires J.C."/>
            <person name="King G.J."/>
            <person name="Brunel D."/>
            <person name="Delourme R."/>
            <person name="Renard M."/>
            <person name="Aury J.M."/>
            <person name="Adams K.L."/>
            <person name="Batley J."/>
            <person name="Snowdon R.J."/>
            <person name="Tost J."/>
            <person name="Edwards D."/>
            <person name="Zhou Y."/>
            <person name="Hua W."/>
            <person name="Sharpe A.G."/>
            <person name="Paterson A.H."/>
            <person name="Guan C."/>
            <person name="Wincker P."/>
        </authorList>
    </citation>
    <scope>NUCLEOTIDE SEQUENCE [LARGE SCALE GENOMIC DNA]</scope>
    <source>
        <strain evidence="3">cv. Darmor-bzh</strain>
    </source>
</reference>
<feature type="region of interest" description="Disordered" evidence="1">
    <location>
        <begin position="141"/>
        <end position="166"/>
    </location>
</feature>
<gene>
    <name evidence="2" type="primary">BnaCnng08910D</name>
    <name evidence="2" type="ORF">GSBRNA2T00065093001</name>
</gene>
<dbReference type="AlphaFoldDB" id="A0A078HHZ9"/>
<evidence type="ECO:0000313" key="3">
    <source>
        <dbReference type="Proteomes" id="UP000028999"/>
    </source>
</evidence>
<dbReference type="Proteomes" id="UP000028999">
    <property type="component" value="Unassembled WGS sequence"/>
</dbReference>
<evidence type="ECO:0000313" key="2">
    <source>
        <dbReference type="EMBL" id="CDY38030.1"/>
    </source>
</evidence>
<dbReference type="EMBL" id="LK032414">
    <property type="protein sequence ID" value="CDY38030.1"/>
    <property type="molecule type" value="Genomic_DNA"/>
</dbReference>
<accession>A0A078HHZ9</accession>
<protein>
    <submittedName>
        <fullName evidence="2">BnaCnng08910D protein</fullName>
    </submittedName>
</protein>
<dbReference type="PaxDb" id="3708-A0A078HHZ9"/>
<feature type="compositionally biased region" description="Polar residues" evidence="1">
    <location>
        <begin position="144"/>
        <end position="166"/>
    </location>
</feature>
<sequence>METTNVSNLFEHHHILYKEKLCIKVILLYFFQKLCVNPYGNVEFYRLLPEWKRGKRKPDDEAISIMERFTSTFSSRNVLLRRTLSLRASWPSSIILIRGKHLVSCQKIDIGSASKLHRSGELNLHNPGEIQNRFRGYYSRKLDQQSPSKSTTKVPAKSNTGSLDKK</sequence>
<organism evidence="2 3">
    <name type="scientific">Brassica napus</name>
    <name type="common">Rape</name>
    <dbReference type="NCBI Taxonomy" id="3708"/>
    <lineage>
        <taxon>Eukaryota</taxon>
        <taxon>Viridiplantae</taxon>
        <taxon>Streptophyta</taxon>
        <taxon>Embryophyta</taxon>
        <taxon>Tracheophyta</taxon>
        <taxon>Spermatophyta</taxon>
        <taxon>Magnoliopsida</taxon>
        <taxon>eudicotyledons</taxon>
        <taxon>Gunneridae</taxon>
        <taxon>Pentapetalae</taxon>
        <taxon>rosids</taxon>
        <taxon>malvids</taxon>
        <taxon>Brassicales</taxon>
        <taxon>Brassicaceae</taxon>
        <taxon>Brassiceae</taxon>
        <taxon>Brassica</taxon>
    </lineage>
</organism>